<dbReference type="Proteomes" id="UP000790833">
    <property type="component" value="Unassembled WGS sequence"/>
</dbReference>
<dbReference type="SUPFAM" id="SSF48208">
    <property type="entry name" value="Six-hairpin glycosidases"/>
    <property type="match status" value="1"/>
</dbReference>
<keyword evidence="1" id="KW-0732">Signal</keyword>
<protein>
    <submittedName>
        <fullName evidence="2">Uncharacterized protein</fullName>
    </submittedName>
</protein>
<proteinExistence type="predicted"/>
<accession>A0A9P8AJB4</accession>
<dbReference type="EMBL" id="JAHMUF010000006">
    <property type="protein sequence ID" value="KAG7194581.1"/>
    <property type="molecule type" value="Genomic_DNA"/>
</dbReference>
<feature type="chain" id="PRO_5040264834" evidence="1">
    <location>
        <begin position="19"/>
        <end position="436"/>
    </location>
</feature>
<dbReference type="InterPro" id="IPR008928">
    <property type="entry name" value="6-hairpin_glycosidase_sf"/>
</dbReference>
<dbReference type="PANTHER" id="PTHR47791">
    <property type="entry name" value="MEIOTICALLY UP-REGULATED GENE 191 PROTEIN"/>
    <property type="match status" value="1"/>
</dbReference>
<dbReference type="PANTHER" id="PTHR47791:SF3">
    <property type="entry name" value="MEIOTICALLY UP-REGULATED GENE 191 PROTEIN"/>
    <property type="match status" value="1"/>
</dbReference>
<dbReference type="AlphaFoldDB" id="A0A9P8AJB4"/>
<dbReference type="InterPro" id="IPR053169">
    <property type="entry name" value="MUG_Protein"/>
</dbReference>
<feature type="signal peptide" evidence="1">
    <location>
        <begin position="1"/>
        <end position="18"/>
    </location>
</feature>
<gene>
    <name evidence="2" type="ORF">KQ657_004255</name>
</gene>
<dbReference type="GeneID" id="66117629"/>
<comment type="caution">
    <text evidence="2">The sequence shown here is derived from an EMBL/GenBank/DDBJ whole genome shotgun (WGS) entry which is preliminary data.</text>
</comment>
<dbReference type="Gene3D" id="1.50.10.20">
    <property type="match status" value="1"/>
</dbReference>
<dbReference type="OrthoDB" id="9984024at2759"/>
<dbReference type="Pfam" id="PF03663">
    <property type="entry name" value="Glyco_hydro_76"/>
    <property type="match status" value="1"/>
</dbReference>
<sequence>MFFKVYFVIAYLLLLASGLPLSAHREPPERLEKLNRRSKDHSIDSTLLLGTYEKLNHKRDILALDNLRNFKPKLVTDKFQLLSPVRDPKEVYQTILYNLFNLYWDGSEGNWRNKCGASETPVVWSVAVALRAISNSGNFGTSQQINDILSALNKYKLNTLEGAYSALTAQDSDVYNDDVSQVSWVFTDVLGSYQSLLQLGYNANDLINYLGTQVNPQVGGITWKCRLPYVSSILTLEAALAAVRYYEINSEPSLLTFAIYNLNWVFNNLLEPDTCFIYDGMSADTHGVNKGKLTYTIGTAISTMAYLSKYDSSYDWKSIALGFALKALSNGTCDNQFFHSDGADVGILNDSLDHSHLLFAGLADLLELTSPASEYESQAYQMFRDFVQRQVRHLYEKYLNSDIYIGSACPSTLSALLDFGSLVQIFQDASRVVDGI</sequence>
<keyword evidence="3" id="KW-1185">Reference proteome</keyword>
<reference evidence="2" key="1">
    <citation type="submission" date="2021-03" db="EMBL/GenBank/DDBJ databases">
        <authorList>
            <person name="Palmer J.M."/>
        </authorList>
    </citation>
    <scope>NUCLEOTIDE SEQUENCE</scope>
    <source>
        <strain evidence="2">ARV_011</strain>
    </source>
</reference>
<name>A0A9P8AJB4_9ASCO</name>
<dbReference type="RefSeq" id="XP_043050128.1">
    <property type="nucleotide sequence ID" value="XM_043194931.1"/>
</dbReference>
<evidence type="ECO:0000313" key="3">
    <source>
        <dbReference type="Proteomes" id="UP000790833"/>
    </source>
</evidence>
<dbReference type="InterPro" id="IPR005198">
    <property type="entry name" value="Glyco_hydro_76"/>
</dbReference>
<evidence type="ECO:0000313" key="2">
    <source>
        <dbReference type="EMBL" id="KAG7194581.1"/>
    </source>
</evidence>
<organism evidence="2 3">
    <name type="scientific">Scheffersomyces spartinae</name>
    <dbReference type="NCBI Taxonomy" id="45513"/>
    <lineage>
        <taxon>Eukaryota</taxon>
        <taxon>Fungi</taxon>
        <taxon>Dikarya</taxon>
        <taxon>Ascomycota</taxon>
        <taxon>Saccharomycotina</taxon>
        <taxon>Pichiomycetes</taxon>
        <taxon>Debaryomycetaceae</taxon>
        <taxon>Scheffersomyces</taxon>
    </lineage>
</organism>
<evidence type="ECO:0000256" key="1">
    <source>
        <dbReference type="SAM" id="SignalP"/>
    </source>
</evidence>
<dbReference type="GO" id="GO:0005975">
    <property type="term" value="P:carbohydrate metabolic process"/>
    <property type="evidence" value="ECO:0007669"/>
    <property type="project" value="InterPro"/>
</dbReference>